<name>A0A7Z0DT88_9ACTN</name>
<proteinExistence type="predicted"/>
<evidence type="ECO:0000313" key="2">
    <source>
        <dbReference type="EMBL" id="NYI81248.1"/>
    </source>
</evidence>
<dbReference type="Proteomes" id="UP000564496">
    <property type="component" value="Unassembled WGS sequence"/>
</dbReference>
<gene>
    <name evidence="2" type="ORF">BJ988_005956</name>
</gene>
<dbReference type="AlphaFoldDB" id="A0A7Z0DT88"/>
<evidence type="ECO:0000313" key="3">
    <source>
        <dbReference type="Proteomes" id="UP000564496"/>
    </source>
</evidence>
<feature type="region of interest" description="Disordered" evidence="1">
    <location>
        <begin position="1"/>
        <end position="38"/>
    </location>
</feature>
<feature type="compositionally biased region" description="Polar residues" evidence="1">
    <location>
        <begin position="13"/>
        <end position="25"/>
    </location>
</feature>
<reference evidence="2 3" key="1">
    <citation type="submission" date="2020-07" db="EMBL/GenBank/DDBJ databases">
        <title>Sequencing the genomes of 1000 actinobacteria strains.</title>
        <authorList>
            <person name="Klenk H.-P."/>
        </authorList>
    </citation>
    <scope>NUCLEOTIDE SEQUENCE [LARGE SCALE GENOMIC DNA]</scope>
    <source>
        <strain evidence="2 3">DSM 26487</strain>
    </source>
</reference>
<protein>
    <submittedName>
        <fullName evidence="2">Uncharacterized protein</fullName>
    </submittedName>
</protein>
<feature type="compositionally biased region" description="Basic and acidic residues" evidence="1">
    <location>
        <begin position="52"/>
        <end position="64"/>
    </location>
</feature>
<accession>A0A7Z0DT88</accession>
<organism evidence="2 3">
    <name type="scientific">Nocardioides panzhihuensis</name>
    <dbReference type="NCBI Taxonomy" id="860243"/>
    <lineage>
        <taxon>Bacteria</taxon>
        <taxon>Bacillati</taxon>
        <taxon>Actinomycetota</taxon>
        <taxon>Actinomycetes</taxon>
        <taxon>Propionibacteriales</taxon>
        <taxon>Nocardioidaceae</taxon>
        <taxon>Nocardioides</taxon>
    </lineage>
</organism>
<feature type="region of interest" description="Disordered" evidence="1">
    <location>
        <begin position="51"/>
        <end position="75"/>
    </location>
</feature>
<evidence type="ECO:0000256" key="1">
    <source>
        <dbReference type="SAM" id="MobiDB-lite"/>
    </source>
</evidence>
<keyword evidence="3" id="KW-1185">Reference proteome</keyword>
<dbReference type="RefSeq" id="WP_218861835.1">
    <property type="nucleotide sequence ID" value="NZ_JACBZR010000002.1"/>
</dbReference>
<comment type="caution">
    <text evidence="2">The sequence shown here is derived from an EMBL/GenBank/DDBJ whole genome shotgun (WGS) entry which is preliminary data.</text>
</comment>
<dbReference type="EMBL" id="JACBZR010000002">
    <property type="protein sequence ID" value="NYI81248.1"/>
    <property type="molecule type" value="Genomic_DNA"/>
</dbReference>
<sequence>MTLHAAEDASAADQPSSTTTNTARSSPAAPKAQSLRTIARGTGISLAVVHRVTTEHETQNHSEPPETASEPLPAN</sequence>